<keyword evidence="2" id="KW-1185">Reference proteome</keyword>
<proteinExistence type="predicted"/>
<dbReference type="EMBL" id="CM035440">
    <property type="protein sequence ID" value="KAH7282239.1"/>
    <property type="molecule type" value="Genomic_DNA"/>
</dbReference>
<reference evidence="1" key="1">
    <citation type="submission" date="2021-08" db="EMBL/GenBank/DDBJ databases">
        <title>WGS assembly of Ceratopteris richardii.</title>
        <authorList>
            <person name="Marchant D.B."/>
            <person name="Chen G."/>
            <person name="Jenkins J."/>
            <person name="Shu S."/>
            <person name="Leebens-Mack J."/>
            <person name="Grimwood J."/>
            <person name="Schmutz J."/>
            <person name="Soltis P."/>
            <person name="Soltis D."/>
            <person name="Chen Z.-H."/>
        </authorList>
    </citation>
    <scope>NUCLEOTIDE SEQUENCE</scope>
    <source>
        <strain evidence="1">Whitten #5841</strain>
        <tissue evidence="1">Leaf</tissue>
    </source>
</reference>
<name>A0A8T2QEF5_CERRI</name>
<dbReference type="Proteomes" id="UP000825935">
    <property type="component" value="Chromosome 35"/>
</dbReference>
<organism evidence="1 2">
    <name type="scientific">Ceratopteris richardii</name>
    <name type="common">Triangle waterfern</name>
    <dbReference type="NCBI Taxonomy" id="49495"/>
    <lineage>
        <taxon>Eukaryota</taxon>
        <taxon>Viridiplantae</taxon>
        <taxon>Streptophyta</taxon>
        <taxon>Embryophyta</taxon>
        <taxon>Tracheophyta</taxon>
        <taxon>Polypodiopsida</taxon>
        <taxon>Polypodiidae</taxon>
        <taxon>Polypodiales</taxon>
        <taxon>Pteridineae</taxon>
        <taxon>Pteridaceae</taxon>
        <taxon>Parkerioideae</taxon>
        <taxon>Ceratopteris</taxon>
    </lineage>
</organism>
<evidence type="ECO:0000313" key="2">
    <source>
        <dbReference type="Proteomes" id="UP000825935"/>
    </source>
</evidence>
<gene>
    <name evidence="1" type="ORF">KP509_35G021100</name>
</gene>
<comment type="caution">
    <text evidence="1">The sequence shown here is derived from an EMBL/GenBank/DDBJ whole genome shotgun (WGS) entry which is preliminary data.</text>
</comment>
<dbReference type="AlphaFoldDB" id="A0A8T2QEF5"/>
<sequence>MVRRGPFMERTGTAWVKVKTVGSRREDMTSSIPAILTRSCCPCLALVCQ</sequence>
<evidence type="ECO:0000313" key="1">
    <source>
        <dbReference type="EMBL" id="KAH7282239.1"/>
    </source>
</evidence>
<protein>
    <submittedName>
        <fullName evidence="1">Uncharacterized protein</fullName>
    </submittedName>
</protein>
<accession>A0A8T2QEF5</accession>